<name>A0A9W8E477_9FUNG</name>
<dbReference type="Proteomes" id="UP001150925">
    <property type="component" value="Unassembled WGS sequence"/>
</dbReference>
<proteinExistence type="predicted"/>
<feature type="region of interest" description="Disordered" evidence="1">
    <location>
        <begin position="43"/>
        <end position="78"/>
    </location>
</feature>
<evidence type="ECO:0000313" key="3">
    <source>
        <dbReference type="Proteomes" id="UP001150925"/>
    </source>
</evidence>
<dbReference type="EMBL" id="JANBPY010003698">
    <property type="protein sequence ID" value="KAJ1950581.1"/>
    <property type="molecule type" value="Genomic_DNA"/>
</dbReference>
<protein>
    <recommendedName>
        <fullName evidence="4">Mediator of RNA polymerase II transcription subunit 9</fullName>
    </recommendedName>
</protein>
<evidence type="ECO:0000313" key="2">
    <source>
        <dbReference type="EMBL" id="KAJ1950581.1"/>
    </source>
</evidence>
<dbReference type="OrthoDB" id="5528926at2759"/>
<accession>A0A9W8E477</accession>
<sequence>MFDIFIDTNASPSPKDDASKMVNLDDFLNAGDTKAIDFSNLVTTQPDPSAAPTVPQGTARHSTTTKAALNSEEPVSPDTVWEVTGLDPTDFNLLPGVARIMELLVSGEDRPEIARQVARLYDQLDRCEASVKALPGAEWSTQQQEQWLQREKLALQKKLGQMEKYLALPAFVPSKGDD</sequence>
<reference evidence="2" key="1">
    <citation type="submission" date="2022-07" db="EMBL/GenBank/DDBJ databases">
        <title>Phylogenomic reconstructions and comparative analyses of Kickxellomycotina fungi.</title>
        <authorList>
            <person name="Reynolds N.K."/>
            <person name="Stajich J.E."/>
            <person name="Barry K."/>
            <person name="Grigoriev I.V."/>
            <person name="Crous P."/>
            <person name="Smith M.E."/>
        </authorList>
    </citation>
    <scope>NUCLEOTIDE SEQUENCE</scope>
    <source>
        <strain evidence="2">RSA 1196</strain>
    </source>
</reference>
<evidence type="ECO:0008006" key="4">
    <source>
        <dbReference type="Google" id="ProtNLM"/>
    </source>
</evidence>
<feature type="compositionally biased region" description="Polar residues" evidence="1">
    <location>
        <begin position="55"/>
        <end position="68"/>
    </location>
</feature>
<comment type="caution">
    <text evidence="2">The sequence shown here is derived from an EMBL/GenBank/DDBJ whole genome shotgun (WGS) entry which is preliminary data.</text>
</comment>
<organism evidence="2 3">
    <name type="scientific">Dispira parvispora</name>
    <dbReference type="NCBI Taxonomy" id="1520584"/>
    <lineage>
        <taxon>Eukaryota</taxon>
        <taxon>Fungi</taxon>
        <taxon>Fungi incertae sedis</taxon>
        <taxon>Zoopagomycota</taxon>
        <taxon>Kickxellomycotina</taxon>
        <taxon>Dimargaritomycetes</taxon>
        <taxon>Dimargaritales</taxon>
        <taxon>Dimargaritaceae</taxon>
        <taxon>Dispira</taxon>
    </lineage>
</organism>
<evidence type="ECO:0000256" key="1">
    <source>
        <dbReference type="SAM" id="MobiDB-lite"/>
    </source>
</evidence>
<gene>
    <name evidence="2" type="ORF">IWQ62_006545</name>
</gene>
<keyword evidence="3" id="KW-1185">Reference proteome</keyword>
<dbReference type="AlphaFoldDB" id="A0A9W8E477"/>